<keyword evidence="3" id="KW-1185">Reference proteome</keyword>
<dbReference type="AlphaFoldDB" id="A0A1I2UTP7"/>
<protein>
    <submittedName>
        <fullName evidence="2">Uncharacterized protein</fullName>
    </submittedName>
</protein>
<keyword evidence="1" id="KW-0812">Transmembrane</keyword>
<name>A0A1I2UTP7_9HYPH</name>
<reference evidence="3" key="1">
    <citation type="submission" date="2016-10" db="EMBL/GenBank/DDBJ databases">
        <authorList>
            <person name="Varghese N."/>
            <person name="Submissions S."/>
        </authorList>
    </citation>
    <scope>NUCLEOTIDE SEQUENCE [LARGE SCALE GENOMIC DNA]</scope>
    <source>
        <strain evidence="3">Gh-105</strain>
    </source>
</reference>
<dbReference type="STRING" id="582675.SAMN05192565_11127"/>
<evidence type="ECO:0000313" key="3">
    <source>
        <dbReference type="Proteomes" id="UP000199229"/>
    </source>
</evidence>
<dbReference type="OrthoDB" id="7991954at2"/>
<gene>
    <name evidence="2" type="ORF">SAMN05192565_11127</name>
</gene>
<feature type="transmembrane region" description="Helical" evidence="1">
    <location>
        <begin position="24"/>
        <end position="44"/>
    </location>
</feature>
<evidence type="ECO:0000313" key="2">
    <source>
        <dbReference type="EMBL" id="SFG78356.1"/>
    </source>
</evidence>
<accession>A0A1I2UTP7</accession>
<feature type="transmembrane region" description="Helical" evidence="1">
    <location>
        <begin position="56"/>
        <end position="78"/>
    </location>
</feature>
<keyword evidence="1" id="KW-0472">Membrane</keyword>
<proteinExistence type="predicted"/>
<feature type="transmembrane region" description="Helical" evidence="1">
    <location>
        <begin position="98"/>
        <end position="120"/>
    </location>
</feature>
<feature type="transmembrane region" description="Helical" evidence="1">
    <location>
        <begin position="132"/>
        <end position="154"/>
    </location>
</feature>
<dbReference type="Proteomes" id="UP000199229">
    <property type="component" value="Unassembled WGS sequence"/>
</dbReference>
<organism evidence="2 3">
    <name type="scientific">Methylobacterium gossipiicola</name>
    <dbReference type="NCBI Taxonomy" id="582675"/>
    <lineage>
        <taxon>Bacteria</taxon>
        <taxon>Pseudomonadati</taxon>
        <taxon>Pseudomonadota</taxon>
        <taxon>Alphaproteobacteria</taxon>
        <taxon>Hyphomicrobiales</taxon>
        <taxon>Methylobacteriaceae</taxon>
        <taxon>Methylobacterium</taxon>
    </lineage>
</organism>
<sequence>MEAIDHLTANVADHLIEHPMVSQYAIIATFFIGGLAVFWAPAWARLVCSDRSLQRILSFGGRALGTLLSLTGLIYGYIAAGRGSFIASQPVMNVYYPASIMLSCAAIVFAGFQVYCALFVRPAPLLRAVVPGILGAWLLALAVPVYQFTVLLGLGQ</sequence>
<keyword evidence="1" id="KW-1133">Transmembrane helix</keyword>
<evidence type="ECO:0000256" key="1">
    <source>
        <dbReference type="SAM" id="Phobius"/>
    </source>
</evidence>
<dbReference type="EMBL" id="FOPM01000011">
    <property type="protein sequence ID" value="SFG78356.1"/>
    <property type="molecule type" value="Genomic_DNA"/>
</dbReference>